<evidence type="ECO:0000256" key="1">
    <source>
        <dbReference type="SAM" id="Phobius"/>
    </source>
</evidence>
<keyword evidence="1" id="KW-1133">Transmembrane helix</keyword>
<proteinExistence type="predicted"/>
<evidence type="ECO:0000313" key="3">
    <source>
        <dbReference type="Proteomes" id="UP000825360"/>
    </source>
</evidence>
<evidence type="ECO:0000313" key="2">
    <source>
        <dbReference type="EMBL" id="QXW91320.1"/>
    </source>
</evidence>
<gene>
    <name evidence="2" type="ORF">LPB400_04710</name>
</gene>
<reference evidence="2 3" key="1">
    <citation type="submission" date="2021-07" db="EMBL/GenBank/DDBJ databases">
        <title>Genome sequencing of Neisseria perflava LPB0400.</title>
        <authorList>
            <person name="Kim J."/>
        </authorList>
    </citation>
    <scope>NUCLEOTIDE SEQUENCE [LARGE SCALE GENOMIC DNA]</scope>
    <source>
        <strain evidence="2 3">LPB0400</strain>
    </source>
</reference>
<dbReference type="RefSeq" id="WP_070461414.1">
    <property type="nucleotide sequence ID" value="NZ_CP079818.1"/>
</dbReference>
<dbReference type="EMBL" id="CP079818">
    <property type="protein sequence ID" value="QXW91320.1"/>
    <property type="molecule type" value="Genomic_DNA"/>
</dbReference>
<accession>A0ABD7EZQ4</accession>
<protein>
    <submittedName>
        <fullName evidence="2">Uncharacterized protein</fullName>
    </submittedName>
</protein>
<organism evidence="2 3">
    <name type="scientific">Neisseria perflava</name>
    <dbReference type="NCBI Taxonomy" id="33053"/>
    <lineage>
        <taxon>Bacteria</taxon>
        <taxon>Pseudomonadati</taxon>
        <taxon>Pseudomonadota</taxon>
        <taxon>Betaproteobacteria</taxon>
        <taxon>Neisseriales</taxon>
        <taxon>Neisseriaceae</taxon>
        <taxon>Neisseria</taxon>
    </lineage>
</organism>
<dbReference type="KEGG" id="npf:LPB400_04710"/>
<dbReference type="AlphaFoldDB" id="A0ABD7EZQ4"/>
<keyword evidence="1" id="KW-0472">Membrane</keyword>
<sequence>MMKNKYILIKTAISITAIFIFYLLIQESSGKTEKPSYFLMAMFLNSLWFDKENKTVMAAVTAIIAAYFIFVALSD</sequence>
<name>A0ABD7EZQ4_NEIPE</name>
<feature type="transmembrane region" description="Helical" evidence="1">
    <location>
        <begin position="7"/>
        <end position="25"/>
    </location>
</feature>
<keyword evidence="1" id="KW-0812">Transmembrane</keyword>
<feature type="transmembrane region" description="Helical" evidence="1">
    <location>
        <begin position="55"/>
        <end position="73"/>
    </location>
</feature>
<dbReference type="Proteomes" id="UP000825360">
    <property type="component" value="Chromosome"/>
</dbReference>